<dbReference type="eggNOG" id="ENOG5032XA5">
    <property type="taxonomic scope" value="Bacteria"/>
</dbReference>
<dbReference type="HOGENOM" id="CLU_855021_0_0_5"/>
<feature type="region of interest" description="Disordered" evidence="1">
    <location>
        <begin position="72"/>
        <end position="98"/>
    </location>
</feature>
<gene>
    <name evidence="3" type="ORF">NX02_15775</name>
</gene>
<sequence length="325" mass="33902">MLASARAALTAAACLTFVAAPPAFAQDIGPALDPGLMVGYAGGEAVRYSNERRSSARPVARPRAPLRSLDVSSFTAQSARGAPGGRAEIDTSYTPDPARTQKNLRQFVQRTREADEKTGADLERSLRGGKLLNDARAAFAQFGLDGNDVADTVAGYLVTAWYTSRGRGDDPSKAQLRAVSNQIASAMAASPEFAEATEDMKQELAEAMMIHTIYAGAAIEQVKNDPEMLERVSDAIAKGAQSTFGFDVRTMGLDENGLSLGRTGARDDAKGADKQALALAGDAGKAPAEQEGGDASIVTPVVAALVAAGVGGMIAWKARGRQERG</sequence>
<dbReference type="RefSeq" id="WP_025293037.1">
    <property type="nucleotide sequence ID" value="NZ_CP006644.1"/>
</dbReference>
<evidence type="ECO:0000256" key="1">
    <source>
        <dbReference type="SAM" id="MobiDB-lite"/>
    </source>
</evidence>
<feature type="chain" id="PRO_5004785388" evidence="2">
    <location>
        <begin position="26"/>
        <end position="325"/>
    </location>
</feature>
<dbReference type="Proteomes" id="UP000018851">
    <property type="component" value="Chromosome"/>
</dbReference>
<dbReference type="PATRIC" id="fig|1123269.5.peg.3083"/>
<reference evidence="3 4" key="1">
    <citation type="submission" date="2013-07" db="EMBL/GenBank/DDBJ databases">
        <title>Completed genome of Sphingomonas sanxanigenens NX02.</title>
        <authorList>
            <person name="Ma T."/>
            <person name="Huang H."/>
            <person name="Wu M."/>
            <person name="Li X."/>
            <person name="Li G."/>
        </authorList>
    </citation>
    <scope>NUCLEOTIDE SEQUENCE [LARGE SCALE GENOMIC DNA]</scope>
    <source>
        <strain evidence="3 4">NX02</strain>
    </source>
</reference>
<name>W0AGQ7_9SPHN</name>
<keyword evidence="4" id="KW-1185">Reference proteome</keyword>
<keyword evidence="2" id="KW-0732">Signal</keyword>
<evidence type="ECO:0000256" key="2">
    <source>
        <dbReference type="SAM" id="SignalP"/>
    </source>
</evidence>
<dbReference type="AlphaFoldDB" id="W0AGQ7"/>
<dbReference type="Pfam" id="PF20388">
    <property type="entry name" value="DUF6683"/>
    <property type="match status" value="1"/>
</dbReference>
<organism evidence="3 4">
    <name type="scientific">Sphingomonas sanxanigenens DSM 19645 = NX02</name>
    <dbReference type="NCBI Taxonomy" id="1123269"/>
    <lineage>
        <taxon>Bacteria</taxon>
        <taxon>Pseudomonadati</taxon>
        <taxon>Pseudomonadota</taxon>
        <taxon>Alphaproteobacteria</taxon>
        <taxon>Sphingomonadales</taxon>
        <taxon>Sphingomonadaceae</taxon>
        <taxon>Sphingomonas</taxon>
    </lineage>
</organism>
<evidence type="ECO:0000313" key="4">
    <source>
        <dbReference type="Proteomes" id="UP000018851"/>
    </source>
</evidence>
<dbReference type="EMBL" id="CP006644">
    <property type="protein sequence ID" value="AHE54835.1"/>
    <property type="molecule type" value="Genomic_DNA"/>
</dbReference>
<dbReference type="KEGG" id="ssan:NX02_15775"/>
<protein>
    <submittedName>
        <fullName evidence="3">Uncharacterized protein</fullName>
    </submittedName>
</protein>
<proteinExistence type="predicted"/>
<evidence type="ECO:0000313" key="3">
    <source>
        <dbReference type="EMBL" id="AHE54835.1"/>
    </source>
</evidence>
<dbReference type="STRING" id="1123269.NX02_15775"/>
<dbReference type="OrthoDB" id="7563604at2"/>
<accession>W0AGQ7</accession>
<dbReference type="InterPro" id="IPR046505">
    <property type="entry name" value="DUF6683"/>
</dbReference>
<feature type="signal peptide" evidence="2">
    <location>
        <begin position="1"/>
        <end position="25"/>
    </location>
</feature>